<proteinExistence type="predicted"/>
<accession>A0A0S2IT53</accession>
<dbReference type="PATRIC" id="fig|280505.15.peg.2547"/>
<protein>
    <submittedName>
        <fullName evidence="1">Uncharacterized protein</fullName>
    </submittedName>
</protein>
<reference evidence="1 2" key="1">
    <citation type="journal article" date="2015" name="PLoS Negl. Trop. Dis.">
        <title>Distribution of Plasmids in Distinct Leptospira Pathogenic Species.</title>
        <authorList>
            <person name="Wang Y."/>
            <person name="Zhuang X."/>
            <person name="Zhong Y."/>
            <person name="Zhang C."/>
            <person name="Zhang Y."/>
            <person name="Zeng L."/>
            <person name="Zhu Y."/>
            <person name="He P."/>
            <person name="Dong K."/>
            <person name="Pal U."/>
            <person name="Guo X."/>
            <person name="Qin J."/>
        </authorList>
    </citation>
    <scope>NUCLEOTIDE SEQUENCE [LARGE SCALE GENOMIC DNA]</scope>
    <source>
        <strain evidence="1 2">56604</strain>
    </source>
</reference>
<gene>
    <name evidence="1" type="ORF">LBBP_02606</name>
</gene>
<organism evidence="1">
    <name type="scientific">Leptospira borgpetersenii serovar Ballum</name>
    <dbReference type="NCBI Taxonomy" id="280505"/>
    <lineage>
        <taxon>Bacteria</taxon>
        <taxon>Pseudomonadati</taxon>
        <taxon>Spirochaetota</taxon>
        <taxon>Spirochaetia</taxon>
        <taxon>Leptospirales</taxon>
        <taxon>Leptospiraceae</taxon>
        <taxon>Leptospira</taxon>
    </lineage>
</organism>
<name>A0A0S2IT53_LEPBO</name>
<dbReference type="Proteomes" id="UP000058857">
    <property type="component" value="Chromosome 1"/>
</dbReference>
<evidence type="ECO:0000313" key="1">
    <source>
        <dbReference type="EMBL" id="ALO26833.1"/>
    </source>
</evidence>
<dbReference type="EMBL" id="CP012029">
    <property type="protein sequence ID" value="ALO26833.1"/>
    <property type="molecule type" value="Genomic_DNA"/>
</dbReference>
<dbReference type="AlphaFoldDB" id="A0A0S2IT53"/>
<evidence type="ECO:0000313" key="2">
    <source>
        <dbReference type="Proteomes" id="UP000058857"/>
    </source>
</evidence>
<sequence>MVLKFYLKIPWNVVVYKFIVKPIFVLERTLNFENVFYPKENAGGSGDKHKYISPLYFYFRIDFQRLGTFAV</sequence>